<evidence type="ECO:0000313" key="4">
    <source>
        <dbReference type="Proteomes" id="UP000053923"/>
    </source>
</evidence>
<sequence>MILLRILTRDFDLTGVPKRVLPLVESCLGAEPAERPTPRAVVEAVGHTGRSLRDSTRPGWPAFTADGPEGGEGWLPDRDAGQARSRVEYVAPATAVSEPSVADVPTEPGGTGRGPSRRRLLAIASGGLLASGGGVGGFLFTRDPDGRSSGGSASKSPSAKGSSAPRPTVAWRYESGQLDAAGGPCVGVSSDGGVLYTAIDSGTVCAVSAEGEELWRIRLQGGGASTPVVTSDAVFCTTWGGYEEAPWSLLCAVDLKGRLLWSRSLGEHGSMPVLAGDAVVVRAGSTDAGELRAYSADGSVLWRRTTPGGVTTDPLVADGVVYTGTYGDRLVALDAADGTMLWSVSAGADVNSPTLVGGRTLVTTSGTEPRLQGFDLDGNKIWSSAELGEALGCVAVASLGVVEIGGTLTAIKADGSEAWTYESGAEWLPGLAVADETIYVQTDKAVHALGRDGKRRWSVPVDTAESMVVPAPHGTRLYVNTLQSITALDLKA</sequence>
<evidence type="ECO:0000259" key="2">
    <source>
        <dbReference type="Pfam" id="PF13360"/>
    </source>
</evidence>
<dbReference type="PANTHER" id="PTHR34512">
    <property type="entry name" value="CELL SURFACE PROTEIN"/>
    <property type="match status" value="1"/>
</dbReference>
<feature type="compositionally biased region" description="Low complexity" evidence="1">
    <location>
        <begin position="150"/>
        <end position="166"/>
    </location>
</feature>
<dbReference type="Pfam" id="PF13360">
    <property type="entry name" value="PQQ_2"/>
    <property type="match status" value="3"/>
</dbReference>
<dbReference type="PANTHER" id="PTHR34512:SF30">
    <property type="entry name" value="OUTER MEMBRANE PROTEIN ASSEMBLY FACTOR BAMB"/>
    <property type="match status" value="1"/>
</dbReference>
<feature type="domain" description="Pyrrolo-quinoline quinone repeat" evidence="2">
    <location>
        <begin position="406"/>
        <end position="489"/>
    </location>
</feature>
<name>A0A0X3VQY3_9ACTN</name>
<reference evidence="4" key="1">
    <citation type="submission" date="2015-10" db="EMBL/GenBank/DDBJ databases">
        <authorList>
            <person name="Ju K.-S."/>
            <person name="Doroghazi J.R."/>
            <person name="Metcalf W.W."/>
        </authorList>
    </citation>
    <scope>NUCLEOTIDE SEQUENCE [LARGE SCALE GENOMIC DNA]</scope>
    <source>
        <strain evidence="4">NRRL 3151</strain>
    </source>
</reference>
<proteinExistence type="predicted"/>
<dbReference type="InterPro" id="IPR015943">
    <property type="entry name" value="WD40/YVTN_repeat-like_dom_sf"/>
</dbReference>
<dbReference type="EMBL" id="LLZG01000001">
    <property type="protein sequence ID" value="KUL46984.1"/>
    <property type="molecule type" value="Genomic_DNA"/>
</dbReference>
<feature type="domain" description="Pyrrolo-quinoline quinone repeat" evidence="2">
    <location>
        <begin position="288"/>
        <end position="401"/>
    </location>
</feature>
<feature type="region of interest" description="Disordered" evidence="1">
    <location>
        <begin position="94"/>
        <end position="117"/>
    </location>
</feature>
<feature type="compositionally biased region" description="Basic and acidic residues" evidence="1">
    <location>
        <begin position="75"/>
        <end position="84"/>
    </location>
</feature>
<protein>
    <recommendedName>
        <fullName evidence="2">Pyrrolo-quinoline quinone repeat domain-containing protein</fullName>
    </recommendedName>
</protein>
<dbReference type="SMART" id="SM00564">
    <property type="entry name" value="PQQ"/>
    <property type="match status" value="7"/>
</dbReference>
<dbReference type="SUPFAM" id="SSF50998">
    <property type="entry name" value="Quinoprotein alcohol dehydrogenase-like"/>
    <property type="match status" value="1"/>
</dbReference>
<organism evidence="3 4">
    <name type="scientific">Streptomyces regalis</name>
    <dbReference type="NCBI Taxonomy" id="68262"/>
    <lineage>
        <taxon>Bacteria</taxon>
        <taxon>Bacillati</taxon>
        <taxon>Actinomycetota</taxon>
        <taxon>Actinomycetes</taxon>
        <taxon>Kitasatosporales</taxon>
        <taxon>Streptomycetaceae</taxon>
        <taxon>Streptomyces</taxon>
    </lineage>
</organism>
<comment type="caution">
    <text evidence="3">The sequence shown here is derived from an EMBL/GenBank/DDBJ whole genome shotgun (WGS) entry which is preliminary data.</text>
</comment>
<evidence type="ECO:0000256" key="1">
    <source>
        <dbReference type="SAM" id="MobiDB-lite"/>
    </source>
</evidence>
<dbReference type="InterPro" id="IPR018391">
    <property type="entry name" value="PQQ_b-propeller_rpt"/>
</dbReference>
<keyword evidence="4" id="KW-1185">Reference proteome</keyword>
<feature type="domain" description="Pyrrolo-quinoline quinone repeat" evidence="2">
    <location>
        <begin position="169"/>
        <end position="274"/>
    </location>
</feature>
<gene>
    <name evidence="3" type="ORF">ADL12_00635</name>
</gene>
<dbReference type="InterPro" id="IPR011047">
    <property type="entry name" value="Quinoprotein_ADH-like_sf"/>
</dbReference>
<dbReference type="RefSeq" id="WP_062697252.1">
    <property type="nucleotide sequence ID" value="NZ_LLZG01000001.1"/>
</dbReference>
<dbReference type="Gene3D" id="2.130.10.10">
    <property type="entry name" value="YVTN repeat-like/Quinoprotein amine dehydrogenase"/>
    <property type="match status" value="2"/>
</dbReference>
<dbReference type="AlphaFoldDB" id="A0A0X3VQY3"/>
<accession>A0A0X3VQY3</accession>
<evidence type="ECO:0000313" key="3">
    <source>
        <dbReference type="EMBL" id="KUL46984.1"/>
    </source>
</evidence>
<feature type="region of interest" description="Disordered" evidence="1">
    <location>
        <begin position="140"/>
        <end position="166"/>
    </location>
</feature>
<dbReference type="InterPro" id="IPR002372">
    <property type="entry name" value="PQQ_rpt_dom"/>
</dbReference>
<feature type="region of interest" description="Disordered" evidence="1">
    <location>
        <begin position="65"/>
        <end position="84"/>
    </location>
</feature>
<dbReference type="Proteomes" id="UP000053923">
    <property type="component" value="Unassembled WGS sequence"/>
</dbReference>